<dbReference type="CDD" id="cd13127">
    <property type="entry name" value="MATE_tuaB_like"/>
    <property type="match status" value="1"/>
</dbReference>
<gene>
    <name evidence="8" type="ORF">BD749_3499</name>
</gene>
<evidence type="ECO:0000256" key="6">
    <source>
        <dbReference type="ARBA" id="ARBA00023136"/>
    </source>
</evidence>
<dbReference type="AlphaFoldDB" id="A0A2N3U796"/>
<feature type="transmembrane region" description="Helical" evidence="7">
    <location>
        <begin position="82"/>
        <end position="108"/>
    </location>
</feature>
<evidence type="ECO:0000313" key="9">
    <source>
        <dbReference type="Proteomes" id="UP000233782"/>
    </source>
</evidence>
<evidence type="ECO:0000256" key="3">
    <source>
        <dbReference type="ARBA" id="ARBA00022475"/>
    </source>
</evidence>
<evidence type="ECO:0000256" key="2">
    <source>
        <dbReference type="ARBA" id="ARBA00007430"/>
    </source>
</evidence>
<keyword evidence="6 7" id="KW-0472">Membrane</keyword>
<keyword evidence="5 7" id="KW-1133">Transmembrane helix</keyword>
<proteinExistence type="inferred from homology"/>
<comment type="similarity">
    <text evidence="2">Belongs to the polysaccharide synthase family.</text>
</comment>
<comment type="caution">
    <text evidence="8">The sequence shown here is derived from an EMBL/GenBank/DDBJ whole genome shotgun (WGS) entry which is preliminary data.</text>
</comment>
<accession>A0A2N3U796</accession>
<evidence type="ECO:0000256" key="1">
    <source>
        <dbReference type="ARBA" id="ARBA00004651"/>
    </source>
</evidence>
<feature type="transmembrane region" description="Helical" evidence="7">
    <location>
        <begin position="365"/>
        <end position="382"/>
    </location>
</feature>
<dbReference type="Proteomes" id="UP000233782">
    <property type="component" value="Unassembled WGS sequence"/>
</dbReference>
<dbReference type="PANTHER" id="PTHR30250">
    <property type="entry name" value="PST FAMILY PREDICTED COLANIC ACID TRANSPORTER"/>
    <property type="match status" value="1"/>
</dbReference>
<evidence type="ECO:0000256" key="4">
    <source>
        <dbReference type="ARBA" id="ARBA00022692"/>
    </source>
</evidence>
<reference evidence="8 9" key="1">
    <citation type="submission" date="2017-12" db="EMBL/GenBank/DDBJ databases">
        <title>Genomic Encyclopedia of Type Strains, Phase III (KMG-III): the genomes of soil and plant-associated and newly described type strains.</title>
        <authorList>
            <person name="Whitman W."/>
        </authorList>
    </citation>
    <scope>NUCLEOTIDE SEQUENCE [LARGE SCALE GENOMIC DNA]</scope>
    <source>
        <strain evidence="8 9">LP43</strain>
    </source>
</reference>
<dbReference type="Pfam" id="PF13440">
    <property type="entry name" value="Polysacc_synt_3"/>
    <property type="match status" value="1"/>
</dbReference>
<feature type="transmembrane region" description="Helical" evidence="7">
    <location>
        <begin position="46"/>
        <end position="70"/>
    </location>
</feature>
<feature type="transmembrane region" description="Helical" evidence="7">
    <location>
        <begin position="418"/>
        <end position="438"/>
    </location>
</feature>
<evidence type="ECO:0000256" key="7">
    <source>
        <dbReference type="SAM" id="Phobius"/>
    </source>
</evidence>
<dbReference type="OrthoDB" id="9770347at2"/>
<comment type="subcellular location">
    <subcellularLocation>
        <location evidence="1">Cell membrane</location>
        <topology evidence="1">Multi-pass membrane protein</topology>
    </subcellularLocation>
</comment>
<keyword evidence="4 7" id="KW-0812">Transmembrane</keyword>
<feature type="transmembrane region" description="Helical" evidence="7">
    <location>
        <begin position="120"/>
        <end position="137"/>
    </location>
</feature>
<feature type="transmembrane region" description="Helical" evidence="7">
    <location>
        <begin position="324"/>
        <end position="344"/>
    </location>
</feature>
<dbReference type="EMBL" id="PJMU01000004">
    <property type="protein sequence ID" value="PKV62619.1"/>
    <property type="molecule type" value="Genomic_DNA"/>
</dbReference>
<feature type="transmembrane region" description="Helical" evidence="7">
    <location>
        <begin position="237"/>
        <end position="257"/>
    </location>
</feature>
<evidence type="ECO:0000256" key="5">
    <source>
        <dbReference type="ARBA" id="ARBA00022989"/>
    </source>
</evidence>
<keyword evidence="3" id="KW-1003">Cell membrane</keyword>
<dbReference type="PANTHER" id="PTHR30250:SF10">
    <property type="entry name" value="LIPOPOLYSACCHARIDE BIOSYNTHESIS PROTEIN WZXC"/>
    <property type="match status" value="1"/>
</dbReference>
<feature type="transmembrane region" description="Helical" evidence="7">
    <location>
        <begin position="21"/>
        <end position="40"/>
    </location>
</feature>
<name>A0A2N3U796_9BACT</name>
<dbReference type="InterPro" id="IPR050833">
    <property type="entry name" value="Poly_Biosynth_Transport"/>
</dbReference>
<organism evidence="8 9">
    <name type="scientific">Pontibacter ramchanderi</name>
    <dbReference type="NCBI Taxonomy" id="1179743"/>
    <lineage>
        <taxon>Bacteria</taxon>
        <taxon>Pseudomonadati</taxon>
        <taxon>Bacteroidota</taxon>
        <taxon>Cytophagia</taxon>
        <taxon>Cytophagales</taxon>
        <taxon>Hymenobacteraceae</taxon>
        <taxon>Pontibacter</taxon>
    </lineage>
</organism>
<keyword evidence="9" id="KW-1185">Reference proteome</keyword>
<feature type="transmembrane region" description="Helical" evidence="7">
    <location>
        <begin position="149"/>
        <end position="169"/>
    </location>
</feature>
<feature type="transmembrane region" description="Helical" evidence="7">
    <location>
        <begin position="444"/>
        <end position="464"/>
    </location>
</feature>
<protein>
    <submittedName>
        <fullName evidence="8">O-antigen/teichoic acid export membrane protein</fullName>
    </submittedName>
</protein>
<dbReference type="GO" id="GO:0005886">
    <property type="term" value="C:plasma membrane"/>
    <property type="evidence" value="ECO:0007669"/>
    <property type="project" value="UniProtKB-SubCell"/>
</dbReference>
<sequence>MEPLSLNKKIFSGILWSSVQLVINKVFAFAIKILLAKLLFPEQFGIVGMATVFISLIQVFNDLGIGAALIQKKEENLKDSHYHTAFWTGVIWAVAVYISIYFVFAPMAALFFNEPMLEKIIPVLSLGILSGPVNLVHKARLTKQMDFKKLAYIDNVSTVFSGLLALTLAYLGAGVWALVFNSVATFLVAMPLYFKATSWLPKLVWDKTAFKDIFGFGLFTTGSHLVNFLILNIDYLLIGKLLSAAALGKYTLAFVLTDTFRNQLTTMVNKVMYPVYSQQQSDLPALKRYYYKVVKLNGAIVYPIMLFFIVLGEPFVLGFFGEKWIGTILPLKILSVSVMLHMLVSSHAILIRGIGKPGAEMKMQFLKALLYVPSISVGIYFYGIVGAAWAYVLNKTLEVAIAQFYLNKLLHVSLKDLLVTMRPVLLASAAAFIVSFLLYSLKLHYLLCAAALGLTYGGLIWLFLKDELTEQLHNFSSTFRKKKSSIAV</sequence>
<dbReference type="RefSeq" id="WP_101446783.1">
    <property type="nucleotide sequence ID" value="NZ_PJMU01000004.1"/>
</dbReference>
<evidence type="ECO:0000313" key="8">
    <source>
        <dbReference type="EMBL" id="PKV62619.1"/>
    </source>
</evidence>
<feature type="transmembrane region" description="Helical" evidence="7">
    <location>
        <begin position="293"/>
        <end position="312"/>
    </location>
</feature>